<dbReference type="OMA" id="DMQESET"/>
<gene>
    <name evidence="1" type="ORF">HCDG_06634</name>
</gene>
<dbReference type="HOGENOM" id="CLU_073097_0_0_1"/>
<evidence type="ECO:0000313" key="2">
    <source>
        <dbReference type="Proteomes" id="UP000002624"/>
    </source>
</evidence>
<proteinExistence type="predicted"/>
<accession>C6HKA3</accession>
<dbReference type="VEuPathDB" id="FungiDB:HCDG_06634"/>
<dbReference type="OrthoDB" id="2103397at2759"/>
<organism evidence="1 2">
    <name type="scientific">Ajellomyces capsulatus (strain H143)</name>
    <name type="common">Darling's disease fungus</name>
    <name type="synonym">Histoplasma capsulatum</name>
    <dbReference type="NCBI Taxonomy" id="544712"/>
    <lineage>
        <taxon>Eukaryota</taxon>
        <taxon>Fungi</taxon>
        <taxon>Dikarya</taxon>
        <taxon>Ascomycota</taxon>
        <taxon>Pezizomycotina</taxon>
        <taxon>Eurotiomycetes</taxon>
        <taxon>Eurotiomycetidae</taxon>
        <taxon>Onygenales</taxon>
        <taxon>Ajellomycetaceae</taxon>
        <taxon>Histoplasma</taxon>
    </lineage>
</organism>
<sequence length="329" mass="37122">MIVDKIREQNLEAANSLSLLKDMISDFKKFSQIMEQRSNASSCLAATSFDTYKKACEAVGVNYNMQDLDHHWELREPDSLSAYKCIKELWGSDSVDMQESETFCGTIMDLVFLDRLRVLKDENATRHLKFVPEVSLSVERGGATITGRANWCLGYGNARGGFESTLIIMEAKKLGTAQSGLPQLIIYLAAVLDARKDSHNMDSAVFGLLTDSSVFQFVYLDPARKLFTSRLLQWVTDKKRIVQWIDRVLEDSIKASPHTTPVKSSNRTLRAYQTELKRGHLFGDPLNDNPDLIDGEDERPVNVVWRGESFTVVECNETEDSDDTNNMGE</sequence>
<dbReference type="EMBL" id="GG692429">
    <property type="protein sequence ID" value="EER39529.1"/>
    <property type="molecule type" value="Genomic_DNA"/>
</dbReference>
<dbReference type="AlphaFoldDB" id="C6HKA3"/>
<protein>
    <submittedName>
        <fullName evidence="1">Uncharacterized protein</fullName>
    </submittedName>
</protein>
<reference evidence="2" key="1">
    <citation type="submission" date="2009-05" db="EMBL/GenBank/DDBJ databases">
        <title>The genome sequence of Ajellomyces capsulatus strain H143.</title>
        <authorList>
            <person name="Champion M."/>
            <person name="Cuomo C.A."/>
            <person name="Ma L.-J."/>
            <person name="Henn M.R."/>
            <person name="Sil A."/>
            <person name="Goldman B."/>
            <person name="Young S.K."/>
            <person name="Kodira C.D."/>
            <person name="Zeng Q."/>
            <person name="Koehrsen M."/>
            <person name="Alvarado L."/>
            <person name="Berlin A.M."/>
            <person name="Borenstein D."/>
            <person name="Chen Z."/>
            <person name="Engels R."/>
            <person name="Freedman E."/>
            <person name="Gellesch M."/>
            <person name="Goldberg J."/>
            <person name="Griggs A."/>
            <person name="Gujja S."/>
            <person name="Heiman D.I."/>
            <person name="Hepburn T.A."/>
            <person name="Howarth C."/>
            <person name="Jen D."/>
            <person name="Larson L."/>
            <person name="Lewis B."/>
            <person name="Mehta T."/>
            <person name="Park D."/>
            <person name="Pearson M."/>
            <person name="Roberts A."/>
            <person name="Saif S."/>
            <person name="Shea T.D."/>
            <person name="Shenoy N."/>
            <person name="Sisk P."/>
            <person name="Stolte C."/>
            <person name="Sykes S."/>
            <person name="Walk T."/>
            <person name="White J."/>
            <person name="Yandava C."/>
            <person name="Klein B."/>
            <person name="McEwen J.G."/>
            <person name="Puccia R."/>
            <person name="Goldman G.H."/>
            <person name="Felipe M.S."/>
            <person name="Nino-Vega G."/>
            <person name="San-Blas G."/>
            <person name="Taylor J.W."/>
            <person name="Mendoza L."/>
            <person name="Galagan J.E."/>
            <person name="Nusbaum C."/>
            <person name="Birren B.W."/>
        </authorList>
    </citation>
    <scope>NUCLEOTIDE SEQUENCE [LARGE SCALE GENOMIC DNA]</scope>
    <source>
        <strain evidence="2">H143</strain>
    </source>
</reference>
<name>C6HKA3_AJECH</name>
<dbReference type="STRING" id="544712.C6HKA3"/>
<dbReference type="Proteomes" id="UP000002624">
    <property type="component" value="Unassembled WGS sequence"/>
</dbReference>
<evidence type="ECO:0000313" key="1">
    <source>
        <dbReference type="EMBL" id="EER39529.1"/>
    </source>
</evidence>